<sequence length="157" mass="18338">MLNKNIIFFVLRHCFRKIGKADICFRIFVLIGYIVDHTCQSASSGAENNGNVLKEVIFHDHALILFDELDQITAIECREKIIDQYPRSPSFVSVFDQEMFDLQGIGNSRDLFNEIIIVSRVSLDIIFIHLISPMNRRKVKEFMHVRIRIRPETEKKV</sequence>
<dbReference type="EMBL" id="CAJNOJ010000359">
    <property type="protein sequence ID" value="CAF1416422.1"/>
    <property type="molecule type" value="Genomic_DNA"/>
</dbReference>
<evidence type="ECO:0000313" key="4">
    <source>
        <dbReference type="Proteomes" id="UP000663852"/>
    </source>
</evidence>
<evidence type="ECO:0000313" key="3">
    <source>
        <dbReference type="Proteomes" id="UP000663828"/>
    </source>
</evidence>
<keyword evidence="3" id="KW-1185">Reference proteome</keyword>
<accession>A0A815LZ62</accession>
<dbReference type="OrthoDB" id="10063177at2759"/>
<dbReference type="AlphaFoldDB" id="A0A815LZ62"/>
<evidence type="ECO:0000313" key="2">
    <source>
        <dbReference type="EMBL" id="CAF1416422.1"/>
    </source>
</evidence>
<reference evidence="2" key="1">
    <citation type="submission" date="2021-02" db="EMBL/GenBank/DDBJ databases">
        <authorList>
            <person name="Nowell W R."/>
        </authorList>
    </citation>
    <scope>NUCLEOTIDE SEQUENCE</scope>
</reference>
<name>A0A815LZ62_ADIRI</name>
<evidence type="ECO:0000313" key="1">
    <source>
        <dbReference type="EMBL" id="CAF0843461.1"/>
    </source>
</evidence>
<dbReference type="Proteomes" id="UP000663852">
    <property type="component" value="Unassembled WGS sequence"/>
</dbReference>
<organism evidence="2 4">
    <name type="scientific">Adineta ricciae</name>
    <name type="common">Rotifer</name>
    <dbReference type="NCBI Taxonomy" id="249248"/>
    <lineage>
        <taxon>Eukaryota</taxon>
        <taxon>Metazoa</taxon>
        <taxon>Spiralia</taxon>
        <taxon>Gnathifera</taxon>
        <taxon>Rotifera</taxon>
        <taxon>Eurotatoria</taxon>
        <taxon>Bdelloidea</taxon>
        <taxon>Adinetida</taxon>
        <taxon>Adinetidae</taxon>
        <taxon>Adineta</taxon>
    </lineage>
</organism>
<dbReference type="EMBL" id="CAJNOR010000216">
    <property type="protein sequence ID" value="CAF0843461.1"/>
    <property type="molecule type" value="Genomic_DNA"/>
</dbReference>
<comment type="caution">
    <text evidence="2">The sequence shown here is derived from an EMBL/GenBank/DDBJ whole genome shotgun (WGS) entry which is preliminary data.</text>
</comment>
<gene>
    <name evidence="2" type="ORF">EDS130_LOCUS37127</name>
    <name evidence="1" type="ORF">XAT740_LOCUS5095</name>
</gene>
<proteinExistence type="predicted"/>
<dbReference type="Proteomes" id="UP000663828">
    <property type="component" value="Unassembled WGS sequence"/>
</dbReference>
<protein>
    <submittedName>
        <fullName evidence="2">Uncharacterized protein</fullName>
    </submittedName>
</protein>